<dbReference type="InterPro" id="IPR058163">
    <property type="entry name" value="LysR-type_TF_proteobact-type"/>
</dbReference>
<dbReference type="InterPro" id="IPR005119">
    <property type="entry name" value="LysR_subst-bd"/>
</dbReference>
<keyword evidence="7" id="KW-1185">Reference proteome</keyword>
<dbReference type="AlphaFoldDB" id="A0A3Q9JLW3"/>
<evidence type="ECO:0000259" key="5">
    <source>
        <dbReference type="PROSITE" id="PS50931"/>
    </source>
</evidence>
<dbReference type="Proteomes" id="UP000273143">
    <property type="component" value="Chromosome"/>
</dbReference>
<keyword evidence="3" id="KW-0238">DNA-binding</keyword>
<dbReference type="RefSeq" id="WP_127163611.1">
    <property type="nucleotide sequence ID" value="NZ_CP029822.1"/>
</dbReference>
<evidence type="ECO:0000256" key="4">
    <source>
        <dbReference type="ARBA" id="ARBA00023163"/>
    </source>
</evidence>
<evidence type="ECO:0000256" key="1">
    <source>
        <dbReference type="ARBA" id="ARBA00009437"/>
    </source>
</evidence>
<dbReference type="Gene3D" id="3.40.190.290">
    <property type="match status" value="1"/>
</dbReference>
<reference evidence="7" key="1">
    <citation type="submission" date="2018-06" db="EMBL/GenBank/DDBJ databases">
        <title>Complete genome of Pseudomonas insecticola strain QZS01.</title>
        <authorList>
            <person name="Wang J."/>
            <person name="Su Q."/>
        </authorList>
    </citation>
    <scope>NUCLEOTIDE SEQUENCE [LARGE SCALE GENOMIC DNA]</scope>
    <source>
        <strain evidence="7">QZS01</strain>
    </source>
</reference>
<dbReference type="InterPro" id="IPR036388">
    <property type="entry name" value="WH-like_DNA-bd_sf"/>
</dbReference>
<protein>
    <submittedName>
        <fullName evidence="6">LysR family transcriptional regulator</fullName>
    </submittedName>
</protein>
<keyword evidence="4" id="KW-0804">Transcription</keyword>
<accession>A0A3Q9JLW3</accession>
<organism evidence="6 7">
    <name type="scientific">Entomomonas moraniae</name>
    <dbReference type="NCBI Taxonomy" id="2213226"/>
    <lineage>
        <taxon>Bacteria</taxon>
        <taxon>Pseudomonadati</taxon>
        <taxon>Pseudomonadota</taxon>
        <taxon>Gammaproteobacteria</taxon>
        <taxon>Pseudomonadales</taxon>
        <taxon>Pseudomonadaceae</taxon>
        <taxon>Entomomonas</taxon>
    </lineage>
</organism>
<evidence type="ECO:0000313" key="6">
    <source>
        <dbReference type="EMBL" id="AZS50925.1"/>
    </source>
</evidence>
<keyword evidence="2" id="KW-0805">Transcription regulation</keyword>
<dbReference type="PANTHER" id="PTHR30537:SF5">
    <property type="entry name" value="HTH-TYPE TRANSCRIPTIONAL ACTIVATOR TTDR-RELATED"/>
    <property type="match status" value="1"/>
</dbReference>
<dbReference type="GO" id="GO:0003700">
    <property type="term" value="F:DNA-binding transcription factor activity"/>
    <property type="evidence" value="ECO:0007669"/>
    <property type="project" value="InterPro"/>
</dbReference>
<dbReference type="Gene3D" id="1.10.10.10">
    <property type="entry name" value="Winged helix-like DNA-binding domain superfamily/Winged helix DNA-binding domain"/>
    <property type="match status" value="1"/>
</dbReference>
<dbReference type="SUPFAM" id="SSF46785">
    <property type="entry name" value="Winged helix' DNA-binding domain"/>
    <property type="match status" value="1"/>
</dbReference>
<dbReference type="InterPro" id="IPR000847">
    <property type="entry name" value="LysR_HTH_N"/>
</dbReference>
<dbReference type="InterPro" id="IPR036390">
    <property type="entry name" value="WH_DNA-bd_sf"/>
</dbReference>
<dbReference type="FunFam" id="1.10.10.10:FF:000001">
    <property type="entry name" value="LysR family transcriptional regulator"/>
    <property type="match status" value="1"/>
</dbReference>
<comment type="similarity">
    <text evidence="1">Belongs to the LysR transcriptional regulatory family.</text>
</comment>
<dbReference type="GO" id="GO:0006351">
    <property type="term" value="P:DNA-templated transcription"/>
    <property type="evidence" value="ECO:0007669"/>
    <property type="project" value="TreeGrafter"/>
</dbReference>
<gene>
    <name evidence="6" type="ORF">DM558_09090</name>
</gene>
<proteinExistence type="inferred from homology"/>
<feature type="domain" description="HTH lysR-type" evidence="5">
    <location>
        <begin position="8"/>
        <end position="65"/>
    </location>
</feature>
<dbReference type="KEGG" id="emo:DM558_09090"/>
<evidence type="ECO:0000256" key="2">
    <source>
        <dbReference type="ARBA" id="ARBA00023015"/>
    </source>
</evidence>
<name>A0A3Q9JLW3_9GAMM</name>
<evidence type="ECO:0000313" key="7">
    <source>
        <dbReference type="Proteomes" id="UP000273143"/>
    </source>
</evidence>
<dbReference type="PRINTS" id="PR00039">
    <property type="entry name" value="HTHLYSR"/>
</dbReference>
<dbReference type="EMBL" id="CP029822">
    <property type="protein sequence ID" value="AZS50925.1"/>
    <property type="molecule type" value="Genomic_DNA"/>
</dbReference>
<dbReference type="CDD" id="cd08422">
    <property type="entry name" value="PBP2_CrgA_like"/>
    <property type="match status" value="1"/>
</dbReference>
<dbReference type="GO" id="GO:0043565">
    <property type="term" value="F:sequence-specific DNA binding"/>
    <property type="evidence" value="ECO:0007669"/>
    <property type="project" value="TreeGrafter"/>
</dbReference>
<dbReference type="SUPFAM" id="SSF53850">
    <property type="entry name" value="Periplasmic binding protein-like II"/>
    <property type="match status" value="1"/>
</dbReference>
<sequence length="312" mass="35716">MSRLFKDFQLSSIEHFCLTVEKGSFTAAANMIGITPAAVSRSIARIEARLGVRLFVRSTRHLRITSFGQVYYEQCRQALNQLNDAELTIKNAQGSLHGLIRVSAPTPFTHFRLIPFLLFFQEKFPNIHIDIHSSNRNIIFSEDNFDIAIRGQEPKDSNLIARKLEDSALIVVATPNYLKNMGVPVILDDLKKHNCIEFELPSTGRKVLWHFCEKGKPIELEIKGNFTVLDDFLATNELVKNHAGLMQVYRFSVEKELKSGELIEVLKDFNGATRPFFLLYPHAKYLPLCVRLFIDNLIEYINTKDHDLFMSV</sequence>
<dbReference type="Pfam" id="PF03466">
    <property type="entry name" value="LysR_substrate"/>
    <property type="match status" value="1"/>
</dbReference>
<dbReference type="Pfam" id="PF00126">
    <property type="entry name" value="HTH_1"/>
    <property type="match status" value="1"/>
</dbReference>
<evidence type="ECO:0000256" key="3">
    <source>
        <dbReference type="ARBA" id="ARBA00023125"/>
    </source>
</evidence>
<dbReference type="PROSITE" id="PS50931">
    <property type="entry name" value="HTH_LYSR"/>
    <property type="match status" value="1"/>
</dbReference>
<dbReference type="PANTHER" id="PTHR30537">
    <property type="entry name" value="HTH-TYPE TRANSCRIPTIONAL REGULATOR"/>
    <property type="match status" value="1"/>
</dbReference>